<evidence type="ECO:0000256" key="1">
    <source>
        <dbReference type="ARBA" id="ARBA00004419"/>
    </source>
</evidence>
<dbReference type="InterPro" id="IPR015940">
    <property type="entry name" value="UBA"/>
</dbReference>
<accession>A0A8C9RFK5</accession>
<dbReference type="GO" id="GO:0031410">
    <property type="term" value="C:cytoplasmic vesicle"/>
    <property type="evidence" value="ECO:0007669"/>
    <property type="project" value="UniProtKB-KW"/>
</dbReference>
<dbReference type="FunFam" id="1.10.8.10:FF:000033">
    <property type="entry name" value="Next to BRCA1 gene 1 protein"/>
    <property type="match status" value="1"/>
</dbReference>
<keyword evidence="3" id="KW-0863">Zinc-finger</keyword>
<feature type="region of interest" description="Disordered" evidence="6">
    <location>
        <begin position="125"/>
        <end position="150"/>
    </location>
</feature>
<feature type="region of interest" description="Disordered" evidence="6">
    <location>
        <begin position="591"/>
        <end position="616"/>
    </location>
</feature>
<dbReference type="CDD" id="cd14319">
    <property type="entry name" value="UBA_NBR1"/>
    <property type="match status" value="1"/>
</dbReference>
<feature type="domain" description="PB1" evidence="8">
    <location>
        <begin position="4"/>
        <end position="85"/>
    </location>
</feature>
<feature type="domain" description="UBA" evidence="7">
    <location>
        <begin position="856"/>
        <end position="899"/>
    </location>
</feature>
<feature type="region of interest" description="Disordered" evidence="6">
    <location>
        <begin position="539"/>
        <end position="575"/>
    </location>
</feature>
<dbReference type="InterPro" id="IPR032350">
    <property type="entry name" value="Nbr1_FW"/>
</dbReference>
<evidence type="ECO:0000256" key="5">
    <source>
        <dbReference type="ARBA" id="ARBA00023329"/>
    </source>
</evidence>
<dbReference type="Ensembl" id="ENSSFOT00015013793.2">
    <property type="protein sequence ID" value="ENSSFOP00015013624.1"/>
    <property type="gene ID" value="ENSSFOG00015008795.2"/>
</dbReference>
<dbReference type="InterPro" id="IPR000270">
    <property type="entry name" value="PB1_dom"/>
</dbReference>
<dbReference type="SUPFAM" id="SSF46934">
    <property type="entry name" value="UBA-like"/>
    <property type="match status" value="1"/>
</dbReference>
<dbReference type="Gene3D" id="2.60.40.10">
    <property type="entry name" value="Immunoglobulins"/>
    <property type="match status" value="1"/>
</dbReference>
<dbReference type="GeneTree" id="ENSGT00390000016335"/>
<keyword evidence="4" id="KW-0862">Zinc</keyword>
<keyword evidence="2" id="KW-0479">Metal-binding</keyword>
<dbReference type="InterPro" id="IPR009060">
    <property type="entry name" value="UBA-like_sf"/>
</dbReference>
<dbReference type="Gene3D" id="1.10.8.10">
    <property type="entry name" value="DNA helicase RuvA subunit, C-terminal domain"/>
    <property type="match status" value="1"/>
</dbReference>
<dbReference type="InterPro" id="IPR013783">
    <property type="entry name" value="Ig-like_fold"/>
</dbReference>
<dbReference type="GO" id="GO:0043130">
    <property type="term" value="F:ubiquitin binding"/>
    <property type="evidence" value="ECO:0007669"/>
    <property type="project" value="TreeGrafter"/>
</dbReference>
<dbReference type="FunFam" id="3.10.20.90:FF:000072">
    <property type="entry name" value="Next to BRCA1 gene 1 protein"/>
    <property type="match status" value="1"/>
</dbReference>
<dbReference type="PANTHER" id="PTHR20930">
    <property type="entry name" value="OVARIAN CARCINOMA ANTIGEN CA125-RELATED"/>
    <property type="match status" value="1"/>
</dbReference>
<dbReference type="GO" id="GO:0005776">
    <property type="term" value="C:autophagosome"/>
    <property type="evidence" value="ECO:0007669"/>
    <property type="project" value="UniProtKB-SubCell"/>
</dbReference>
<reference evidence="9" key="2">
    <citation type="submission" date="2025-08" db="UniProtKB">
        <authorList>
            <consortium name="Ensembl"/>
        </authorList>
    </citation>
    <scope>IDENTIFICATION</scope>
</reference>
<reference evidence="9" key="3">
    <citation type="submission" date="2025-09" db="UniProtKB">
        <authorList>
            <consortium name="Ensembl"/>
        </authorList>
    </citation>
    <scope>IDENTIFICATION</scope>
</reference>
<dbReference type="Proteomes" id="UP000694397">
    <property type="component" value="Chromosome 25"/>
</dbReference>
<comment type="subcellular location">
    <subcellularLocation>
        <location evidence="1">Cytoplasmic vesicle</location>
        <location evidence="1">Autophagosome</location>
    </subcellularLocation>
</comment>
<feature type="region of interest" description="Disordered" evidence="6">
    <location>
        <begin position="757"/>
        <end position="821"/>
    </location>
</feature>
<dbReference type="SMART" id="SM00666">
    <property type="entry name" value="PB1"/>
    <property type="match status" value="1"/>
</dbReference>
<evidence type="ECO:0000313" key="9">
    <source>
        <dbReference type="Ensembl" id="ENSSFOP00015013624.1"/>
    </source>
</evidence>
<feature type="compositionally biased region" description="Basic and acidic residues" evidence="6">
    <location>
        <begin position="783"/>
        <end position="793"/>
    </location>
</feature>
<feature type="region of interest" description="Disordered" evidence="6">
    <location>
        <begin position="261"/>
        <end position="280"/>
    </location>
</feature>
<feature type="compositionally biased region" description="Low complexity" evidence="6">
    <location>
        <begin position="798"/>
        <end position="809"/>
    </location>
</feature>
<dbReference type="InterPro" id="IPR053793">
    <property type="entry name" value="PB1-like"/>
</dbReference>
<evidence type="ECO:0000313" key="10">
    <source>
        <dbReference type="Proteomes" id="UP000694397"/>
    </source>
</evidence>
<dbReference type="SUPFAM" id="SSF54277">
    <property type="entry name" value="CAD &amp; PB1 domains"/>
    <property type="match status" value="1"/>
</dbReference>
<gene>
    <name evidence="9" type="primary">nbr1</name>
</gene>
<dbReference type="OrthoDB" id="661148at2759"/>
<dbReference type="GO" id="GO:0016236">
    <property type="term" value="P:macroautophagy"/>
    <property type="evidence" value="ECO:0007669"/>
    <property type="project" value="TreeGrafter"/>
</dbReference>
<dbReference type="GO" id="GO:0008270">
    <property type="term" value="F:zinc ion binding"/>
    <property type="evidence" value="ECO:0007669"/>
    <property type="project" value="UniProtKB-KW"/>
</dbReference>
<feature type="region of interest" description="Disordered" evidence="6">
    <location>
        <begin position="637"/>
        <end position="680"/>
    </location>
</feature>
<evidence type="ECO:0000259" key="8">
    <source>
        <dbReference type="PROSITE" id="PS51745"/>
    </source>
</evidence>
<dbReference type="AlphaFoldDB" id="A0A8C9RFK5"/>
<evidence type="ECO:0000259" key="7">
    <source>
        <dbReference type="PROSITE" id="PS50030"/>
    </source>
</evidence>
<dbReference type="GO" id="GO:0000407">
    <property type="term" value="C:phagophore assembly site"/>
    <property type="evidence" value="ECO:0007669"/>
    <property type="project" value="TreeGrafter"/>
</dbReference>
<dbReference type="Pfam" id="PF00564">
    <property type="entry name" value="PB1"/>
    <property type="match status" value="1"/>
</dbReference>
<dbReference type="PROSITE" id="PS51745">
    <property type="entry name" value="PB1"/>
    <property type="match status" value="1"/>
</dbReference>
<protein>
    <submittedName>
        <fullName evidence="9">NBR1 autophagy cargo receptor a</fullName>
    </submittedName>
</protein>
<dbReference type="Pfam" id="PF16158">
    <property type="entry name" value="N_BRCA1_IG"/>
    <property type="match status" value="1"/>
</dbReference>
<feature type="region of interest" description="Disordered" evidence="6">
    <location>
        <begin position="694"/>
        <end position="740"/>
    </location>
</feature>
<feature type="compositionally biased region" description="Basic and acidic residues" evidence="6">
    <location>
        <begin position="261"/>
        <end position="272"/>
    </location>
</feature>
<feature type="compositionally biased region" description="Acidic residues" evidence="6">
    <location>
        <begin position="653"/>
        <end position="664"/>
    </location>
</feature>
<dbReference type="FunFam" id="2.60.40.10:FF:000199">
    <property type="entry name" value="next to BRCA1 gene 1 protein-like"/>
    <property type="match status" value="1"/>
</dbReference>
<name>A0A8C9RFK5_SCLFO</name>
<evidence type="ECO:0000256" key="2">
    <source>
        <dbReference type="ARBA" id="ARBA00022723"/>
    </source>
</evidence>
<sequence>MELPVNVKVNFRGNAESFLVSDWKRWSWESMEATIKMAFSLSSLQLKYLDEEKEEVSINSQEEFLEALKCAVKQGHQLTMNVYKAKGAADRPLKAKGKDVRSGLRTAPPYHALPSMVKTVDRETQAPNLEQDGVPSKETQVSKEDEKSPPSWFTSYMEKFKDQVVKEAVEMICREFSGQCCVHQLPHLSSSAPPWPGAVTSSPTCSRCQCQVTGGGYQCSICTCYSLCEKCSLAHDPGHSLPRAMTPLSIPEYGVPGERHRFQKQGERGSRKADKHKLKAEKRQLKAEVKEIRKQLRMEKRGMQQSAMLDRTPPAVLLVPRSAQSPSLKGPKTTCPTGVPTMTALFLDENLPDGTRMQPGTQFVKYWKMRNTGTVCWTTETRLKFMWGNLPLASREKQKEVAVPFLQPGQVGVVSVTFVAPIMEGTYTSHWRLAHRGEQFGPRVWCSMVVDPDTGQSQEKVHGGNCVPMPDSPEREYLIPSVDLLTAQDLLSFELLDINIVQELEKVPHNSPADTTPCTSPLPQDCSVLERRNLSLIQEESEVPEERSSLGVTVEPPKHQTGLHAQEEGEDDISGTQFVCETVIRSLTLEEAPDHKPLRRTLTGSTKAPEQRPCSVEVPQKLSDALLHSELKFLLHRPASPEVSAPRGGSQSEAEDEDEDEGERDEVRSQASSASSEDYVVILPDCFDTSRPLGESMYSSAMSQPARESDGPGHMAGGLSGRSTPEGQPEDTALVPRNASLAPDVTPLAVVPLRTAGPKVPSSAALGNRSEAAGEGTAPDVLHQGRDPQDRPRPVFNGPAPSQGPSGPSETPKSPDLRAHGSIAGGLVKGALSVAASAYKALFTGQQGPPLSPADSTNQDITMMAVLLEMGFGDRQLNQRLLRKHNHNLLEVVNELVQMADNEWEWIEQKLRAAQQYT</sequence>
<keyword evidence="5" id="KW-0968">Cytoplasmic vesicle</keyword>
<reference evidence="9 10" key="1">
    <citation type="submission" date="2019-04" db="EMBL/GenBank/DDBJ databases">
        <authorList>
            <consortium name="Wellcome Sanger Institute Data Sharing"/>
        </authorList>
    </citation>
    <scope>NUCLEOTIDE SEQUENCE [LARGE SCALE GENOMIC DNA]</scope>
</reference>
<dbReference type="KEGG" id="sfm:108928230"/>
<organism evidence="9 10">
    <name type="scientific">Scleropages formosus</name>
    <name type="common">Asian bonytongue</name>
    <name type="synonym">Osteoglossum formosum</name>
    <dbReference type="NCBI Taxonomy" id="113540"/>
    <lineage>
        <taxon>Eukaryota</taxon>
        <taxon>Metazoa</taxon>
        <taxon>Chordata</taxon>
        <taxon>Craniata</taxon>
        <taxon>Vertebrata</taxon>
        <taxon>Euteleostomi</taxon>
        <taxon>Actinopterygii</taxon>
        <taxon>Neopterygii</taxon>
        <taxon>Teleostei</taxon>
        <taxon>Osteoglossocephala</taxon>
        <taxon>Osteoglossomorpha</taxon>
        <taxon>Osteoglossiformes</taxon>
        <taxon>Osteoglossidae</taxon>
        <taxon>Scleropages</taxon>
    </lineage>
</organism>
<dbReference type="CDD" id="cd14947">
    <property type="entry name" value="NBR1_like"/>
    <property type="match status" value="1"/>
</dbReference>
<evidence type="ECO:0000256" key="3">
    <source>
        <dbReference type="ARBA" id="ARBA00022771"/>
    </source>
</evidence>
<dbReference type="Gene3D" id="3.10.20.90">
    <property type="entry name" value="Phosphatidylinositol 3-kinase Catalytic Subunit, Chain A, domain 1"/>
    <property type="match status" value="1"/>
</dbReference>
<evidence type="ECO:0000256" key="4">
    <source>
        <dbReference type="ARBA" id="ARBA00022833"/>
    </source>
</evidence>
<dbReference type="PROSITE" id="PS50030">
    <property type="entry name" value="UBA"/>
    <property type="match status" value="1"/>
</dbReference>
<proteinExistence type="predicted"/>
<keyword evidence="10" id="KW-1185">Reference proteome</keyword>
<dbReference type="PANTHER" id="PTHR20930:SF2">
    <property type="entry name" value="NEXT TO BRCA1 GENE 1 PROTEIN"/>
    <property type="match status" value="1"/>
</dbReference>
<dbReference type="SUPFAM" id="SSF57850">
    <property type="entry name" value="RING/U-box"/>
    <property type="match status" value="1"/>
</dbReference>
<evidence type="ECO:0000256" key="6">
    <source>
        <dbReference type="SAM" id="MobiDB-lite"/>
    </source>
</evidence>